<evidence type="ECO:0000256" key="1">
    <source>
        <dbReference type="SAM" id="Phobius"/>
    </source>
</evidence>
<keyword evidence="5" id="KW-1185">Reference proteome</keyword>
<dbReference type="EMBL" id="FBYC01000004">
    <property type="protein sequence ID" value="CUX80238.1"/>
    <property type="molecule type" value="Genomic_DNA"/>
</dbReference>
<keyword evidence="1" id="KW-0812">Transmembrane</keyword>
<organism evidence="3 4">
    <name type="scientific">Roseibaca calidilacus</name>
    <dbReference type="NCBI Taxonomy" id="1666912"/>
    <lineage>
        <taxon>Bacteria</taxon>
        <taxon>Pseudomonadati</taxon>
        <taxon>Pseudomonadota</taxon>
        <taxon>Alphaproteobacteria</taxon>
        <taxon>Rhodobacterales</taxon>
        <taxon>Paracoccaceae</taxon>
        <taxon>Roseinatronobacter</taxon>
    </lineage>
</organism>
<proteinExistence type="predicted"/>
<keyword evidence="1" id="KW-1133">Transmembrane helix</keyword>
<gene>
    <name evidence="2" type="ORF">Ga0058931_0945</name>
    <name evidence="3" type="ORF">HLUCCA05_09855</name>
</gene>
<accession>A0A0N8K7U2</accession>
<keyword evidence="1" id="KW-0472">Membrane</keyword>
<protein>
    <submittedName>
        <fullName evidence="3">Protein export membrane protein</fullName>
    </submittedName>
</protein>
<dbReference type="STRING" id="1666912.Ga0058931_0945"/>
<evidence type="ECO:0000313" key="4">
    <source>
        <dbReference type="Proteomes" id="UP000050413"/>
    </source>
</evidence>
<feature type="transmembrane region" description="Helical" evidence="1">
    <location>
        <begin position="7"/>
        <end position="29"/>
    </location>
</feature>
<reference evidence="2 5" key="2">
    <citation type="submission" date="2016-01" db="EMBL/GenBank/DDBJ databases">
        <authorList>
            <person name="Varghese N."/>
        </authorList>
    </citation>
    <scope>NUCLEOTIDE SEQUENCE [LARGE SCALE GENOMIC DNA]</scope>
    <source>
        <strain evidence="2 5">HL-91</strain>
    </source>
</reference>
<evidence type="ECO:0000313" key="5">
    <source>
        <dbReference type="Proteomes" id="UP000182045"/>
    </source>
</evidence>
<dbReference type="OrthoDB" id="7510999at2"/>
<evidence type="ECO:0000313" key="3">
    <source>
        <dbReference type="EMBL" id="KPP92689.1"/>
    </source>
</evidence>
<sequence length="63" mass="6344">MFRLFSLIFSIAGATCAGIGVVIALVIGQDTLNPILAWAAAGGLVGVVASWVVAKMILANEAA</sequence>
<reference evidence="3 4" key="1">
    <citation type="submission" date="2015-09" db="EMBL/GenBank/DDBJ databases">
        <title>Identification and resolution of microdiversity through metagenomic sequencing of parallel consortia.</title>
        <authorList>
            <person name="Nelson W.C."/>
            <person name="Romine M.F."/>
            <person name="Lindemann S.R."/>
        </authorList>
    </citation>
    <scope>NUCLEOTIDE SEQUENCE [LARGE SCALE GENOMIC DNA]</scope>
    <source>
        <strain evidence="3">HL-91</strain>
    </source>
</reference>
<dbReference type="EMBL" id="LJSG01000011">
    <property type="protein sequence ID" value="KPP92689.1"/>
    <property type="molecule type" value="Genomic_DNA"/>
</dbReference>
<evidence type="ECO:0000313" key="2">
    <source>
        <dbReference type="EMBL" id="CUX80238.1"/>
    </source>
</evidence>
<name>A0A0N8K7U2_9RHOB</name>
<dbReference type="AlphaFoldDB" id="A0A0N8K7U2"/>
<dbReference type="Proteomes" id="UP000050413">
    <property type="component" value="Unassembled WGS sequence"/>
</dbReference>
<feature type="transmembrane region" description="Helical" evidence="1">
    <location>
        <begin position="35"/>
        <end position="58"/>
    </location>
</feature>
<dbReference type="Proteomes" id="UP000182045">
    <property type="component" value="Unassembled WGS sequence"/>
</dbReference>
<comment type="caution">
    <text evidence="3">The sequence shown here is derived from an EMBL/GenBank/DDBJ whole genome shotgun (WGS) entry which is preliminary data.</text>
</comment>
<dbReference type="RefSeq" id="WP_072245315.1">
    <property type="nucleotide sequence ID" value="NZ_FBYC01000004.1"/>
</dbReference>